<dbReference type="OrthoDB" id="5646207at2"/>
<evidence type="ECO:0000313" key="2">
    <source>
        <dbReference type="EMBL" id="KTD75284.1"/>
    </source>
</evidence>
<feature type="transmembrane region" description="Helical" evidence="1">
    <location>
        <begin position="7"/>
        <end position="24"/>
    </location>
</feature>
<keyword evidence="1" id="KW-1133">Transmembrane helix</keyword>
<gene>
    <name evidence="2" type="ORF">Lwal_3325</name>
</gene>
<evidence type="ECO:0000256" key="1">
    <source>
        <dbReference type="SAM" id="Phobius"/>
    </source>
</evidence>
<dbReference type="RefSeq" id="WP_058481892.1">
    <property type="nucleotide sequence ID" value="NZ_CAAAIQ010000014.1"/>
</dbReference>
<evidence type="ECO:0000313" key="3">
    <source>
        <dbReference type="Proteomes" id="UP000054729"/>
    </source>
</evidence>
<feature type="transmembrane region" description="Helical" evidence="1">
    <location>
        <begin position="30"/>
        <end position="54"/>
    </location>
</feature>
<organism evidence="2 3">
    <name type="scientific">Legionella waltersii</name>
    <dbReference type="NCBI Taxonomy" id="66969"/>
    <lineage>
        <taxon>Bacteria</taxon>
        <taxon>Pseudomonadati</taxon>
        <taxon>Pseudomonadota</taxon>
        <taxon>Gammaproteobacteria</taxon>
        <taxon>Legionellales</taxon>
        <taxon>Legionellaceae</taxon>
        <taxon>Legionella</taxon>
    </lineage>
</organism>
<proteinExistence type="predicted"/>
<sequence length="88" mass="10169">MESMIDLVGYIASSLVFATFYVKRILTLRIIAICSNVAFITYGFGCHLQPIFLLHSMLLPLNMYRIFELLRKEGYFSELKSINVKVSR</sequence>
<keyword evidence="1" id="KW-0472">Membrane</keyword>
<dbReference type="Proteomes" id="UP000054729">
    <property type="component" value="Unassembled WGS sequence"/>
</dbReference>
<protein>
    <submittedName>
        <fullName evidence="2">Uncharacterized protein</fullName>
    </submittedName>
</protein>
<dbReference type="AlphaFoldDB" id="A0A0W1A1T8"/>
<comment type="caution">
    <text evidence="2">The sequence shown here is derived from an EMBL/GenBank/DDBJ whole genome shotgun (WGS) entry which is preliminary data.</text>
</comment>
<accession>A0A0W1A1T8</accession>
<dbReference type="PATRIC" id="fig|66969.6.peg.3621"/>
<keyword evidence="3" id="KW-1185">Reference proteome</keyword>
<reference evidence="2 3" key="1">
    <citation type="submission" date="2015-11" db="EMBL/GenBank/DDBJ databases">
        <title>Genomic analysis of 38 Legionella species identifies large and diverse effector repertoires.</title>
        <authorList>
            <person name="Burstein D."/>
            <person name="Amaro F."/>
            <person name="Zusman T."/>
            <person name="Lifshitz Z."/>
            <person name="Cohen O."/>
            <person name="Gilbert J.A."/>
            <person name="Pupko T."/>
            <person name="Shuman H.A."/>
            <person name="Segal G."/>
        </authorList>
    </citation>
    <scope>NUCLEOTIDE SEQUENCE [LARGE SCALE GENOMIC DNA]</scope>
    <source>
        <strain evidence="2 3">ATCC 51914</strain>
    </source>
</reference>
<dbReference type="STRING" id="66969.Lwal_3325"/>
<keyword evidence="1" id="KW-0812">Transmembrane</keyword>
<name>A0A0W1A1T8_9GAMM</name>
<dbReference type="EMBL" id="LNZB01000060">
    <property type="protein sequence ID" value="KTD75284.1"/>
    <property type="molecule type" value="Genomic_DNA"/>
</dbReference>